<dbReference type="AlphaFoldDB" id="W7LGF0"/>
<evidence type="ECO:0000313" key="5">
    <source>
        <dbReference type="Proteomes" id="UP000019270"/>
    </source>
</evidence>
<dbReference type="Proteomes" id="UP000019270">
    <property type="component" value="Unassembled WGS sequence"/>
</dbReference>
<dbReference type="Gene3D" id="1.10.287.860">
    <property type="entry name" value="Nucleotidyltransferase"/>
    <property type="match status" value="1"/>
</dbReference>
<dbReference type="EMBL" id="APVL01000007">
    <property type="protein sequence ID" value="EWG11099.1"/>
    <property type="molecule type" value="Genomic_DNA"/>
</dbReference>
<dbReference type="InterPro" id="IPR052366">
    <property type="entry name" value="GTP_Pyrophosphokinase"/>
</dbReference>
<dbReference type="PATRIC" id="fig|1307436.3.peg.2441"/>
<sequence length="263" mass="30938">MQQSAKSHPILSLSKTRRKFKGAHMVTNMPEQMSLKELRTDLVRFMMSYKFALEEINTKLNILKEEFQYVHDYNPIEHVKSRIKSPESIFKKLQRKKLEISLESIKQNIRDIAGVRITCSFVSDIYKIKAMIENQKDITVLECKDYIQHPKPNGYQSLHLIVQIPIFMSDREEPVPVEIQIRTIAMDFWASLEHKIYYKYNKEIPQRIVNELKEAADTASRLDRKMENLHDEMIALKQLDDDEDMNFSPESLQLLLGHKGIKT</sequence>
<dbReference type="SUPFAM" id="SSF81301">
    <property type="entry name" value="Nucleotidyltransferase"/>
    <property type="match status" value="1"/>
</dbReference>
<dbReference type="eggNOG" id="COG2357">
    <property type="taxonomic scope" value="Bacteria"/>
</dbReference>
<name>W7LGF0_CYTFI</name>
<protein>
    <submittedName>
        <fullName evidence="4">RelA/SpoT domain-containing protein</fullName>
    </submittedName>
</protein>
<reference evidence="4 5" key="2">
    <citation type="journal article" date="2016" name="Sci. Rep.">
        <title>A novel serine protease, Sep1, from Bacillus firmus DS-1 has nematicidal activity and degrades multiple intestinal-associated nematode proteins.</title>
        <authorList>
            <person name="Geng C."/>
            <person name="Nie X."/>
            <person name="Tang Z."/>
            <person name="Zhang Y."/>
            <person name="Lin J."/>
            <person name="Sun M."/>
            <person name="Peng D."/>
        </authorList>
    </citation>
    <scope>NUCLEOTIDE SEQUENCE [LARGE SCALE GENOMIC DNA]</scope>
    <source>
        <strain evidence="4 5">DS1</strain>
    </source>
</reference>
<accession>W7LGF0</accession>
<dbReference type="SMART" id="SM00954">
    <property type="entry name" value="RelA_SpoT"/>
    <property type="match status" value="1"/>
</dbReference>
<dbReference type="GO" id="GO:0015970">
    <property type="term" value="P:guanosine tetraphosphate biosynthetic process"/>
    <property type="evidence" value="ECO:0007669"/>
    <property type="project" value="UniProtKB-UniPathway"/>
</dbReference>
<dbReference type="CDD" id="cd05399">
    <property type="entry name" value="NT_Rel-Spo_like"/>
    <property type="match status" value="1"/>
</dbReference>
<dbReference type="Pfam" id="PF04607">
    <property type="entry name" value="RelA_SpoT"/>
    <property type="match status" value="1"/>
</dbReference>
<gene>
    <name evidence="4" type="ORF">PBF_11422</name>
</gene>
<feature type="domain" description="RelA/SpoT" evidence="3">
    <location>
        <begin position="81"/>
        <end position="204"/>
    </location>
</feature>
<reference evidence="5" key="1">
    <citation type="submission" date="2013-03" db="EMBL/GenBank/DDBJ databases">
        <title>Draft genome sequence of Bacillus firmus DS1.</title>
        <authorList>
            <person name="Peng D."/>
            <person name="Zhu L."/>
            <person name="Sun M."/>
        </authorList>
    </citation>
    <scope>NUCLEOTIDE SEQUENCE [LARGE SCALE GENOMIC DNA]</scope>
    <source>
        <strain evidence="5">DS1</strain>
    </source>
</reference>
<dbReference type="InterPro" id="IPR007685">
    <property type="entry name" value="RelA_SpoT"/>
</dbReference>
<keyword evidence="2" id="KW-0175">Coiled coil</keyword>
<organism evidence="4 5">
    <name type="scientific">Cytobacillus firmus DS1</name>
    <dbReference type="NCBI Taxonomy" id="1307436"/>
    <lineage>
        <taxon>Bacteria</taxon>
        <taxon>Bacillati</taxon>
        <taxon>Bacillota</taxon>
        <taxon>Bacilli</taxon>
        <taxon>Bacillales</taxon>
        <taxon>Bacillaceae</taxon>
        <taxon>Cytobacillus</taxon>
    </lineage>
</organism>
<evidence type="ECO:0000256" key="2">
    <source>
        <dbReference type="SAM" id="Coils"/>
    </source>
</evidence>
<dbReference type="PANTHER" id="PTHR47837">
    <property type="entry name" value="GTP PYROPHOSPHOKINASE YJBM"/>
    <property type="match status" value="1"/>
</dbReference>
<dbReference type="InterPro" id="IPR043519">
    <property type="entry name" value="NT_sf"/>
</dbReference>
<comment type="pathway">
    <text evidence="1">Purine metabolism; ppGpp biosynthesis; ppGpp from GTP: step 1/2.</text>
</comment>
<evidence type="ECO:0000256" key="1">
    <source>
        <dbReference type="ARBA" id="ARBA00004976"/>
    </source>
</evidence>
<proteinExistence type="predicted"/>
<dbReference type="Gene3D" id="3.30.460.10">
    <property type="entry name" value="Beta Polymerase, domain 2"/>
    <property type="match status" value="1"/>
</dbReference>
<comment type="caution">
    <text evidence="4">The sequence shown here is derived from an EMBL/GenBank/DDBJ whole genome shotgun (WGS) entry which is preliminary data.</text>
</comment>
<evidence type="ECO:0000259" key="3">
    <source>
        <dbReference type="SMART" id="SM00954"/>
    </source>
</evidence>
<feature type="coiled-coil region" evidence="2">
    <location>
        <begin position="212"/>
        <end position="239"/>
    </location>
</feature>
<dbReference type="PANTHER" id="PTHR47837:SF2">
    <property type="entry name" value="GTP PYROPHOSPHOKINASE YWAC"/>
    <property type="match status" value="1"/>
</dbReference>
<evidence type="ECO:0000313" key="4">
    <source>
        <dbReference type="EMBL" id="EWG11099.1"/>
    </source>
</evidence>
<dbReference type="UniPathway" id="UPA00908">
    <property type="reaction ID" value="UER00884"/>
</dbReference>